<keyword evidence="1" id="KW-0732">Signal</keyword>
<protein>
    <submittedName>
        <fullName evidence="2">Uncharacterized protein</fullName>
    </submittedName>
</protein>
<comment type="caution">
    <text evidence="2">The sequence shown here is derived from an EMBL/GenBank/DDBJ whole genome shotgun (WGS) entry which is preliminary data.</text>
</comment>
<evidence type="ECO:0000256" key="1">
    <source>
        <dbReference type="SAM" id="SignalP"/>
    </source>
</evidence>
<sequence length="75" mass="8353">MKVIVLFNVVCIFALVLPQTSAENEYSGTQVVRRAGKAPVMCAAKCQYNPCMKMCMHCAFCYCNSHVYGQCKCCN</sequence>
<evidence type="ECO:0000313" key="2">
    <source>
        <dbReference type="EMBL" id="KAK2182589.1"/>
    </source>
</evidence>
<keyword evidence="3" id="KW-1185">Reference proteome</keyword>
<accession>A0AAD9NW91</accession>
<organism evidence="2 3">
    <name type="scientific">Ridgeia piscesae</name>
    <name type="common">Tubeworm</name>
    <dbReference type="NCBI Taxonomy" id="27915"/>
    <lineage>
        <taxon>Eukaryota</taxon>
        <taxon>Metazoa</taxon>
        <taxon>Spiralia</taxon>
        <taxon>Lophotrochozoa</taxon>
        <taxon>Annelida</taxon>
        <taxon>Polychaeta</taxon>
        <taxon>Sedentaria</taxon>
        <taxon>Canalipalpata</taxon>
        <taxon>Sabellida</taxon>
        <taxon>Siboglinidae</taxon>
        <taxon>Ridgeia</taxon>
    </lineage>
</organism>
<dbReference type="AlphaFoldDB" id="A0AAD9NW91"/>
<gene>
    <name evidence="2" type="ORF">NP493_346g02040</name>
</gene>
<feature type="chain" id="PRO_5042103291" evidence="1">
    <location>
        <begin position="23"/>
        <end position="75"/>
    </location>
</feature>
<proteinExistence type="predicted"/>
<name>A0AAD9NW91_RIDPI</name>
<dbReference type="EMBL" id="JAODUO010000347">
    <property type="protein sequence ID" value="KAK2182589.1"/>
    <property type="molecule type" value="Genomic_DNA"/>
</dbReference>
<reference evidence="2" key="1">
    <citation type="journal article" date="2023" name="Mol. Biol. Evol.">
        <title>Third-Generation Sequencing Reveals the Adaptive Role of the Epigenome in Three Deep-Sea Polychaetes.</title>
        <authorList>
            <person name="Perez M."/>
            <person name="Aroh O."/>
            <person name="Sun Y."/>
            <person name="Lan Y."/>
            <person name="Juniper S.K."/>
            <person name="Young C.R."/>
            <person name="Angers B."/>
            <person name="Qian P.Y."/>
        </authorList>
    </citation>
    <scope>NUCLEOTIDE SEQUENCE</scope>
    <source>
        <strain evidence="2">R07B-5</strain>
    </source>
</reference>
<feature type="signal peptide" evidence="1">
    <location>
        <begin position="1"/>
        <end position="22"/>
    </location>
</feature>
<evidence type="ECO:0000313" key="3">
    <source>
        <dbReference type="Proteomes" id="UP001209878"/>
    </source>
</evidence>
<dbReference type="Proteomes" id="UP001209878">
    <property type="component" value="Unassembled WGS sequence"/>
</dbReference>